<keyword evidence="3" id="KW-1185">Reference proteome</keyword>
<feature type="compositionally biased region" description="Pro residues" evidence="1">
    <location>
        <begin position="151"/>
        <end position="171"/>
    </location>
</feature>
<dbReference type="Proteomes" id="UP001205740">
    <property type="component" value="Unassembled WGS sequence"/>
</dbReference>
<accession>A0ABT1GZT8</accession>
<dbReference type="RefSeq" id="WP_253654102.1">
    <property type="nucleotide sequence ID" value="NZ_BAAAOE010000003.1"/>
</dbReference>
<comment type="caution">
    <text evidence="2">The sequence shown here is derived from an EMBL/GenBank/DDBJ whole genome shotgun (WGS) entry which is preliminary data.</text>
</comment>
<name>A0ABT1GZT8_9NOCA</name>
<evidence type="ECO:0000256" key="1">
    <source>
        <dbReference type="SAM" id="MobiDB-lite"/>
    </source>
</evidence>
<gene>
    <name evidence="2" type="ORF">LX12_001701</name>
</gene>
<sequence length="189" mass="19864">MTTPQGPFRFTTGEVAVSVRRLPPPLAPNRTPGESGPSSDVGCFRYPRWGPTDPVVPVESVVLAFRDSGVDGVILEMPLPDLVARPRLTGQVGVVIDGRHYQAATCQIETTELTDTRAGGVFTCPSAVLDETNPFAPDDDIAPSDRSPEPSTTPPALPPAPGLPLTVPPPVTETAAPSATISGWYRVGD</sequence>
<evidence type="ECO:0000313" key="3">
    <source>
        <dbReference type="Proteomes" id="UP001205740"/>
    </source>
</evidence>
<proteinExistence type="predicted"/>
<evidence type="ECO:0000313" key="2">
    <source>
        <dbReference type="EMBL" id="MCP2160514.1"/>
    </source>
</evidence>
<reference evidence="2 3" key="1">
    <citation type="submission" date="2022-06" db="EMBL/GenBank/DDBJ databases">
        <title>Genomic Encyclopedia of Archaeal and Bacterial Type Strains, Phase II (KMG-II): from individual species to whole genera.</title>
        <authorList>
            <person name="Goeker M."/>
        </authorList>
    </citation>
    <scope>NUCLEOTIDE SEQUENCE [LARGE SCALE GENOMIC DNA]</scope>
    <source>
        <strain evidence="2 3">DSM 45037</strain>
    </source>
</reference>
<protein>
    <submittedName>
        <fullName evidence="2">Uncharacterized protein</fullName>
    </submittedName>
</protein>
<dbReference type="EMBL" id="JAMTCG010000003">
    <property type="protein sequence ID" value="MCP2160514.1"/>
    <property type="molecule type" value="Genomic_DNA"/>
</dbReference>
<feature type="region of interest" description="Disordered" evidence="1">
    <location>
        <begin position="129"/>
        <end position="176"/>
    </location>
</feature>
<organism evidence="2 3">
    <name type="scientific">Williamsia serinedens</name>
    <dbReference type="NCBI Taxonomy" id="391736"/>
    <lineage>
        <taxon>Bacteria</taxon>
        <taxon>Bacillati</taxon>
        <taxon>Actinomycetota</taxon>
        <taxon>Actinomycetes</taxon>
        <taxon>Mycobacteriales</taxon>
        <taxon>Nocardiaceae</taxon>
        <taxon>Williamsia</taxon>
    </lineage>
</organism>